<proteinExistence type="predicted"/>
<feature type="domain" description="SsuA/THI5-like" evidence="1">
    <location>
        <begin position="46"/>
        <end position="177"/>
    </location>
</feature>
<dbReference type="SUPFAM" id="SSF53850">
    <property type="entry name" value="Periplasmic binding protein-like II"/>
    <property type="match status" value="1"/>
</dbReference>
<reference evidence="2" key="1">
    <citation type="journal article" date="2020" name="mSystems">
        <title>Genome- and Community-Level Interaction Insights into Carbon Utilization and Element Cycling Functions of Hydrothermarchaeota in Hydrothermal Sediment.</title>
        <authorList>
            <person name="Zhou Z."/>
            <person name="Liu Y."/>
            <person name="Xu W."/>
            <person name="Pan J."/>
            <person name="Luo Z.H."/>
            <person name="Li M."/>
        </authorList>
    </citation>
    <scope>NUCLEOTIDE SEQUENCE [LARGE SCALE GENOMIC DNA]</scope>
    <source>
        <strain evidence="2">HyVt-237</strain>
    </source>
</reference>
<dbReference type="Gene3D" id="3.40.190.10">
    <property type="entry name" value="Periplasmic binding protein-like II"/>
    <property type="match status" value="1"/>
</dbReference>
<accession>A0A7C1BAW5</accession>
<dbReference type="PANTHER" id="PTHR31528:SF3">
    <property type="entry name" value="THIAMINE BIOSYNTHESIS PROTEIN HI_0357-RELATED"/>
    <property type="match status" value="1"/>
</dbReference>
<dbReference type="AlphaFoldDB" id="A0A7C1BAW5"/>
<name>A0A7C1BAW5_UNCW3</name>
<feature type="non-terminal residue" evidence="2">
    <location>
        <position position="179"/>
    </location>
</feature>
<protein>
    <submittedName>
        <fullName evidence="2">ABC transporter substrate-binding protein</fullName>
    </submittedName>
</protein>
<dbReference type="Proteomes" id="UP000885931">
    <property type="component" value="Unassembled WGS sequence"/>
</dbReference>
<dbReference type="Pfam" id="PF09084">
    <property type="entry name" value="NMT1"/>
    <property type="match status" value="1"/>
</dbReference>
<dbReference type="EMBL" id="DRBW01000023">
    <property type="protein sequence ID" value="HDM89690.1"/>
    <property type="molecule type" value="Genomic_DNA"/>
</dbReference>
<sequence>MEKEGKKMGGKGMKRLFFLGLAAAMFLGCGGKPKNRLTLVLDWFPNADHVPIYVAKEKGFFADEGIDLKIVVPSDPSDPQKLVASGKADIGVSYMPQVVIARSEGLPVKSIGVLVAHPLTTILFLEESGIKKPEDLEGKRVGYSVPHMMEILFRAFCEKNGVDTSKIDLIHVGFNLTPS</sequence>
<evidence type="ECO:0000313" key="2">
    <source>
        <dbReference type="EMBL" id="HDM89690.1"/>
    </source>
</evidence>
<dbReference type="PANTHER" id="PTHR31528">
    <property type="entry name" value="4-AMINO-5-HYDROXYMETHYL-2-METHYLPYRIMIDINE PHOSPHATE SYNTHASE THI11-RELATED"/>
    <property type="match status" value="1"/>
</dbReference>
<dbReference type="InterPro" id="IPR015168">
    <property type="entry name" value="SsuA/THI5"/>
</dbReference>
<dbReference type="InterPro" id="IPR027939">
    <property type="entry name" value="NMT1/THI5"/>
</dbReference>
<evidence type="ECO:0000259" key="1">
    <source>
        <dbReference type="Pfam" id="PF09084"/>
    </source>
</evidence>
<dbReference type="GO" id="GO:0009228">
    <property type="term" value="P:thiamine biosynthetic process"/>
    <property type="evidence" value="ECO:0007669"/>
    <property type="project" value="InterPro"/>
</dbReference>
<gene>
    <name evidence="2" type="ORF">ENG67_00590</name>
</gene>
<dbReference type="PROSITE" id="PS51257">
    <property type="entry name" value="PROKAR_LIPOPROTEIN"/>
    <property type="match status" value="1"/>
</dbReference>
<organism evidence="2">
    <name type="scientific">candidate division WOR-3 bacterium</name>
    <dbReference type="NCBI Taxonomy" id="2052148"/>
    <lineage>
        <taxon>Bacteria</taxon>
        <taxon>Bacteria division WOR-3</taxon>
    </lineage>
</organism>
<comment type="caution">
    <text evidence="2">The sequence shown here is derived from an EMBL/GenBank/DDBJ whole genome shotgun (WGS) entry which is preliminary data.</text>
</comment>